<accession>A0A0L0UNQ5</accession>
<reference evidence="3" key="1">
    <citation type="submission" date="2014-03" db="EMBL/GenBank/DDBJ databases">
        <title>The Genome Sequence of Puccinia striiformis f. sp. tritici PST-78.</title>
        <authorList>
            <consortium name="The Broad Institute Genome Sequencing Platform"/>
            <person name="Cuomo C."/>
            <person name="Hulbert S."/>
            <person name="Chen X."/>
            <person name="Walker B."/>
            <person name="Young S.K."/>
            <person name="Zeng Q."/>
            <person name="Gargeya S."/>
            <person name="Fitzgerald M."/>
            <person name="Haas B."/>
            <person name="Abouelleil A."/>
            <person name="Alvarado L."/>
            <person name="Arachchi H.M."/>
            <person name="Berlin A.M."/>
            <person name="Chapman S.B."/>
            <person name="Goldberg J."/>
            <person name="Griggs A."/>
            <person name="Gujja S."/>
            <person name="Hansen M."/>
            <person name="Howarth C."/>
            <person name="Imamovic A."/>
            <person name="Larimer J."/>
            <person name="McCowan C."/>
            <person name="Montmayeur A."/>
            <person name="Murphy C."/>
            <person name="Neiman D."/>
            <person name="Pearson M."/>
            <person name="Priest M."/>
            <person name="Roberts A."/>
            <person name="Saif S."/>
            <person name="Shea T."/>
            <person name="Sisk P."/>
            <person name="Sykes S."/>
            <person name="Wortman J."/>
            <person name="Nusbaum C."/>
            <person name="Birren B."/>
        </authorList>
    </citation>
    <scope>NUCLEOTIDE SEQUENCE [LARGE SCALE GENOMIC DNA]</scope>
    <source>
        <strain evidence="3">race PST-78</strain>
    </source>
</reference>
<comment type="caution">
    <text evidence="2">The sequence shown here is derived from an EMBL/GenBank/DDBJ whole genome shotgun (WGS) entry which is preliminary data.</text>
</comment>
<keyword evidence="3" id="KW-1185">Reference proteome</keyword>
<gene>
    <name evidence="2" type="ORF">PSTG_17935</name>
</gene>
<dbReference type="EMBL" id="AJIL01001250">
    <property type="protein sequence ID" value="KNE88648.1"/>
    <property type="molecule type" value="Genomic_DNA"/>
</dbReference>
<feature type="transmembrane region" description="Helical" evidence="1">
    <location>
        <begin position="12"/>
        <end position="30"/>
    </location>
</feature>
<keyword evidence="1" id="KW-0472">Membrane</keyword>
<dbReference type="Proteomes" id="UP000054564">
    <property type="component" value="Unassembled WGS sequence"/>
</dbReference>
<dbReference type="Pfam" id="PF13272">
    <property type="entry name" value="Holin_2-3"/>
    <property type="match status" value="1"/>
</dbReference>
<evidence type="ECO:0000313" key="3">
    <source>
        <dbReference type="Proteomes" id="UP000054564"/>
    </source>
</evidence>
<name>A0A0L0UNQ5_9BASI</name>
<dbReference type="InterPro" id="IPR025140">
    <property type="entry name" value="Holin_2-3"/>
</dbReference>
<organism evidence="2 3">
    <name type="scientific">Puccinia striiformis f. sp. tritici PST-78</name>
    <dbReference type="NCBI Taxonomy" id="1165861"/>
    <lineage>
        <taxon>Eukaryota</taxon>
        <taxon>Fungi</taxon>
        <taxon>Dikarya</taxon>
        <taxon>Basidiomycota</taxon>
        <taxon>Pucciniomycotina</taxon>
        <taxon>Pucciniomycetes</taxon>
        <taxon>Pucciniales</taxon>
        <taxon>Pucciniaceae</taxon>
        <taxon>Puccinia</taxon>
    </lineage>
</organism>
<evidence type="ECO:0000256" key="1">
    <source>
        <dbReference type="SAM" id="Phobius"/>
    </source>
</evidence>
<keyword evidence="1" id="KW-1133">Transmembrane helix</keyword>
<protein>
    <submittedName>
        <fullName evidence="2">Uncharacterized protein</fullName>
    </submittedName>
</protein>
<evidence type="ECO:0000313" key="2">
    <source>
        <dbReference type="EMBL" id="KNE88648.1"/>
    </source>
</evidence>
<keyword evidence="1" id="KW-0812">Transmembrane</keyword>
<proteinExistence type="predicted"/>
<dbReference type="AlphaFoldDB" id="A0A0L0UNQ5"/>
<sequence>MSLLHKVRHQRLRSWIILAVILLVAIAIVSPAQLGVTLYKLSLVSIAAILGYPLDRALFPYASPGSFWIDDWKNTLGKPAIPSGRNEPEYPVATGYELVFAAVLLRRALIVSAICIGNPEKLLKIWQGFTSDYEDVTIANYGVSLEKAREEKFRANIRDSIQNCTDIINEAVKLRES</sequence>